<dbReference type="Proteomes" id="UP001460270">
    <property type="component" value="Unassembled WGS sequence"/>
</dbReference>
<dbReference type="AlphaFoldDB" id="A0AAW0MZS0"/>
<dbReference type="Gene3D" id="2.10.60.10">
    <property type="entry name" value="CD59"/>
    <property type="match status" value="1"/>
</dbReference>
<dbReference type="EMBL" id="JBBPFD010000019">
    <property type="protein sequence ID" value="KAK7885951.1"/>
    <property type="molecule type" value="Genomic_DNA"/>
</dbReference>
<evidence type="ECO:0008006" key="3">
    <source>
        <dbReference type="Google" id="ProtNLM"/>
    </source>
</evidence>
<comment type="caution">
    <text evidence="1">The sequence shown here is derived from an EMBL/GenBank/DDBJ whole genome shotgun (WGS) entry which is preliminary data.</text>
</comment>
<protein>
    <recommendedName>
        <fullName evidence="3">UPAR/Ly6 domain-containing protein</fullName>
    </recommendedName>
</protein>
<sequence>MDFLLRSLQLQDFQVELLERSCVLASMCGQTGQRHTMGLNFTFTNTCCDTNLCNSGPTSSVSASSASCCAGSAITLLLCALSAARW</sequence>
<dbReference type="InterPro" id="IPR045860">
    <property type="entry name" value="Snake_toxin-like_sf"/>
</dbReference>
<keyword evidence="2" id="KW-1185">Reference proteome</keyword>
<dbReference type="CDD" id="cd00117">
    <property type="entry name" value="TFP"/>
    <property type="match status" value="1"/>
</dbReference>
<evidence type="ECO:0000313" key="2">
    <source>
        <dbReference type="Proteomes" id="UP001460270"/>
    </source>
</evidence>
<dbReference type="SUPFAM" id="SSF57302">
    <property type="entry name" value="Snake toxin-like"/>
    <property type="match status" value="1"/>
</dbReference>
<reference evidence="2" key="1">
    <citation type="submission" date="2024-04" db="EMBL/GenBank/DDBJ databases">
        <title>Salinicola lusitanus LLJ914,a marine bacterium isolated from the Okinawa Trough.</title>
        <authorList>
            <person name="Li J."/>
        </authorList>
    </citation>
    <scope>NUCLEOTIDE SEQUENCE [LARGE SCALE GENOMIC DNA]</scope>
</reference>
<proteinExistence type="predicted"/>
<organism evidence="1 2">
    <name type="scientific">Mugilogobius chulae</name>
    <name type="common">yellowstripe goby</name>
    <dbReference type="NCBI Taxonomy" id="88201"/>
    <lineage>
        <taxon>Eukaryota</taxon>
        <taxon>Metazoa</taxon>
        <taxon>Chordata</taxon>
        <taxon>Craniata</taxon>
        <taxon>Vertebrata</taxon>
        <taxon>Euteleostomi</taxon>
        <taxon>Actinopterygii</taxon>
        <taxon>Neopterygii</taxon>
        <taxon>Teleostei</taxon>
        <taxon>Neoteleostei</taxon>
        <taxon>Acanthomorphata</taxon>
        <taxon>Gobiaria</taxon>
        <taxon>Gobiiformes</taxon>
        <taxon>Gobioidei</taxon>
        <taxon>Gobiidae</taxon>
        <taxon>Gobionellinae</taxon>
        <taxon>Mugilogobius</taxon>
    </lineage>
</organism>
<evidence type="ECO:0000313" key="1">
    <source>
        <dbReference type="EMBL" id="KAK7885951.1"/>
    </source>
</evidence>
<accession>A0AAW0MZS0</accession>
<name>A0AAW0MZS0_9GOBI</name>
<gene>
    <name evidence="1" type="ORF">WMY93_025572</name>
</gene>